<dbReference type="EMBL" id="KN822056">
    <property type="protein sequence ID" value="KIM61051.1"/>
    <property type="molecule type" value="Genomic_DNA"/>
</dbReference>
<reference evidence="1 2" key="1">
    <citation type="submission" date="2014-04" db="EMBL/GenBank/DDBJ databases">
        <authorList>
            <consortium name="DOE Joint Genome Institute"/>
            <person name="Kuo A."/>
            <person name="Kohler A."/>
            <person name="Nagy L.G."/>
            <person name="Floudas D."/>
            <person name="Copeland A."/>
            <person name="Barry K.W."/>
            <person name="Cichocki N."/>
            <person name="Veneault-Fourrey C."/>
            <person name="LaButti K."/>
            <person name="Lindquist E.A."/>
            <person name="Lipzen A."/>
            <person name="Lundell T."/>
            <person name="Morin E."/>
            <person name="Murat C."/>
            <person name="Sun H."/>
            <person name="Tunlid A."/>
            <person name="Henrissat B."/>
            <person name="Grigoriev I.V."/>
            <person name="Hibbett D.S."/>
            <person name="Martin F."/>
            <person name="Nordberg H.P."/>
            <person name="Cantor M.N."/>
            <person name="Hua S.X."/>
        </authorList>
    </citation>
    <scope>NUCLEOTIDE SEQUENCE [LARGE SCALE GENOMIC DNA]</scope>
    <source>
        <strain evidence="1 2">Foug A</strain>
    </source>
</reference>
<gene>
    <name evidence="1" type="ORF">SCLCIDRAFT_1182395</name>
</gene>
<dbReference type="InParanoid" id="A0A0C3DYV4"/>
<sequence>MPLTPPRKHEEHSGVLEEDFQNIWHRDINFLILRASIQLFQVPVVWQIQIQPLSRVSFKSVVLHLPPNLRIISVSSNNWPRANLENLRELVPTILVPPRPAQPKGTTVLIRVAWLGPGPIRGPYRQDSCGARCSTIVITAKQEKKRKETHVGAHTSAPRYLPRHFRICTQAPLCKACLNPA</sequence>
<name>A0A0C3DYV4_9AGAM</name>
<evidence type="ECO:0000313" key="2">
    <source>
        <dbReference type="Proteomes" id="UP000053989"/>
    </source>
</evidence>
<proteinExistence type="predicted"/>
<accession>A0A0C3DYV4</accession>
<dbReference type="HOGENOM" id="CLU_1489849_0_0_1"/>
<keyword evidence="2" id="KW-1185">Reference proteome</keyword>
<dbReference type="Proteomes" id="UP000053989">
    <property type="component" value="Unassembled WGS sequence"/>
</dbReference>
<evidence type="ECO:0000313" key="1">
    <source>
        <dbReference type="EMBL" id="KIM61051.1"/>
    </source>
</evidence>
<protein>
    <submittedName>
        <fullName evidence="1">Uncharacterized protein</fullName>
    </submittedName>
</protein>
<organism evidence="1 2">
    <name type="scientific">Scleroderma citrinum Foug A</name>
    <dbReference type="NCBI Taxonomy" id="1036808"/>
    <lineage>
        <taxon>Eukaryota</taxon>
        <taxon>Fungi</taxon>
        <taxon>Dikarya</taxon>
        <taxon>Basidiomycota</taxon>
        <taxon>Agaricomycotina</taxon>
        <taxon>Agaricomycetes</taxon>
        <taxon>Agaricomycetidae</taxon>
        <taxon>Boletales</taxon>
        <taxon>Sclerodermatineae</taxon>
        <taxon>Sclerodermataceae</taxon>
        <taxon>Scleroderma</taxon>
    </lineage>
</organism>
<dbReference type="AlphaFoldDB" id="A0A0C3DYV4"/>
<reference evidence="2" key="2">
    <citation type="submission" date="2015-01" db="EMBL/GenBank/DDBJ databases">
        <title>Evolutionary Origins and Diversification of the Mycorrhizal Mutualists.</title>
        <authorList>
            <consortium name="DOE Joint Genome Institute"/>
            <consortium name="Mycorrhizal Genomics Consortium"/>
            <person name="Kohler A."/>
            <person name="Kuo A."/>
            <person name="Nagy L.G."/>
            <person name="Floudas D."/>
            <person name="Copeland A."/>
            <person name="Barry K.W."/>
            <person name="Cichocki N."/>
            <person name="Veneault-Fourrey C."/>
            <person name="LaButti K."/>
            <person name="Lindquist E.A."/>
            <person name="Lipzen A."/>
            <person name="Lundell T."/>
            <person name="Morin E."/>
            <person name="Murat C."/>
            <person name="Riley R."/>
            <person name="Ohm R."/>
            <person name="Sun H."/>
            <person name="Tunlid A."/>
            <person name="Henrissat B."/>
            <person name="Grigoriev I.V."/>
            <person name="Hibbett D.S."/>
            <person name="Martin F."/>
        </authorList>
    </citation>
    <scope>NUCLEOTIDE SEQUENCE [LARGE SCALE GENOMIC DNA]</scope>
    <source>
        <strain evidence="2">Foug A</strain>
    </source>
</reference>